<evidence type="ECO:0000256" key="1">
    <source>
        <dbReference type="SAM" id="Phobius"/>
    </source>
</evidence>
<keyword evidence="1" id="KW-0812">Transmembrane</keyword>
<sequence length="41" mass="5012">MQELFSKLKTFTSILQIFCGLYFFFLIMEFVYRSYLLISTE</sequence>
<dbReference type="EMBL" id="AHMU02000068">
    <property type="protein sequence ID" value="EMN20384.1"/>
    <property type="molecule type" value="Genomic_DNA"/>
</dbReference>
<accession>M6JEH5</accession>
<reference evidence="2 3" key="1">
    <citation type="submission" date="2013-01" db="EMBL/GenBank/DDBJ databases">
        <authorList>
            <person name="Harkins D.M."/>
            <person name="Durkin A.S."/>
            <person name="Brinkac L.M."/>
            <person name="Haft D.H."/>
            <person name="Selengut J.D."/>
            <person name="Sanka R."/>
            <person name="DePew J."/>
            <person name="Purushe J."/>
            <person name="Hartskeerl R.A."/>
            <person name="Ahmed A."/>
            <person name="van der Linden H."/>
            <person name="Goris M.G.A."/>
            <person name="Vinetz J.M."/>
            <person name="Sutton G.G."/>
            <person name="Nierman W.C."/>
            <person name="Fouts D.E."/>
        </authorList>
    </citation>
    <scope>NUCLEOTIDE SEQUENCE [LARGE SCALE GENOMIC DNA]</scope>
    <source>
        <strain evidence="2 3">MAVJ 401</strain>
    </source>
</reference>
<gene>
    <name evidence="2" type="ORF">LEP1GSC063_4278</name>
</gene>
<comment type="caution">
    <text evidence="2">The sequence shown here is derived from an EMBL/GenBank/DDBJ whole genome shotgun (WGS) entry which is preliminary data.</text>
</comment>
<name>M6JEH5_9LEPT</name>
<protein>
    <submittedName>
        <fullName evidence="2">Uncharacterized protein</fullName>
    </submittedName>
</protein>
<organism evidence="2 3">
    <name type="scientific">Leptospira santarosai serovar Arenal str. MAVJ 401</name>
    <dbReference type="NCBI Taxonomy" id="1049976"/>
    <lineage>
        <taxon>Bacteria</taxon>
        <taxon>Pseudomonadati</taxon>
        <taxon>Spirochaetota</taxon>
        <taxon>Spirochaetia</taxon>
        <taxon>Leptospirales</taxon>
        <taxon>Leptospiraceae</taxon>
        <taxon>Leptospira</taxon>
    </lineage>
</organism>
<evidence type="ECO:0000313" key="3">
    <source>
        <dbReference type="Proteomes" id="UP000012106"/>
    </source>
</evidence>
<feature type="transmembrane region" description="Helical" evidence="1">
    <location>
        <begin position="12"/>
        <end position="32"/>
    </location>
</feature>
<evidence type="ECO:0000313" key="2">
    <source>
        <dbReference type="EMBL" id="EMN20384.1"/>
    </source>
</evidence>
<keyword evidence="1" id="KW-0472">Membrane</keyword>
<keyword evidence="1" id="KW-1133">Transmembrane helix</keyword>
<proteinExistence type="predicted"/>
<dbReference type="Proteomes" id="UP000012106">
    <property type="component" value="Unassembled WGS sequence"/>
</dbReference>
<dbReference type="AlphaFoldDB" id="M6JEH5"/>